<dbReference type="PANTHER" id="PTHR13622:SF8">
    <property type="entry name" value="THIAMIN PYROPHOSPHOKINASE 1"/>
    <property type="match status" value="1"/>
</dbReference>
<reference evidence="3" key="3">
    <citation type="submission" date="2016-03" db="UniProtKB">
        <authorList>
            <consortium name="EnsemblProtists"/>
        </authorList>
    </citation>
    <scope>IDENTIFICATION</scope>
</reference>
<dbReference type="EnsemblProtists" id="EKX43578">
    <property type="protein sequence ID" value="EKX43578"/>
    <property type="gene ID" value="GUITHDRAFT_110383"/>
</dbReference>
<dbReference type="InterPro" id="IPR015797">
    <property type="entry name" value="NUDIX_hydrolase-like_dom_sf"/>
</dbReference>
<name>L1J4W8_GUITC</name>
<reference evidence="2 4" key="1">
    <citation type="journal article" date="2012" name="Nature">
        <title>Algal genomes reveal evolutionary mosaicism and the fate of nucleomorphs.</title>
        <authorList>
            <consortium name="DOE Joint Genome Institute"/>
            <person name="Curtis B.A."/>
            <person name="Tanifuji G."/>
            <person name="Burki F."/>
            <person name="Gruber A."/>
            <person name="Irimia M."/>
            <person name="Maruyama S."/>
            <person name="Arias M.C."/>
            <person name="Ball S.G."/>
            <person name="Gile G.H."/>
            <person name="Hirakawa Y."/>
            <person name="Hopkins J.F."/>
            <person name="Kuo A."/>
            <person name="Rensing S.A."/>
            <person name="Schmutz J."/>
            <person name="Symeonidi A."/>
            <person name="Elias M."/>
            <person name="Eveleigh R.J."/>
            <person name="Herman E.K."/>
            <person name="Klute M.J."/>
            <person name="Nakayama T."/>
            <person name="Obornik M."/>
            <person name="Reyes-Prieto A."/>
            <person name="Armbrust E.V."/>
            <person name="Aves S.J."/>
            <person name="Beiko R.G."/>
            <person name="Coutinho P."/>
            <person name="Dacks J.B."/>
            <person name="Durnford D.G."/>
            <person name="Fast N.M."/>
            <person name="Green B.R."/>
            <person name="Grisdale C.J."/>
            <person name="Hempel F."/>
            <person name="Henrissat B."/>
            <person name="Hoppner M.P."/>
            <person name="Ishida K."/>
            <person name="Kim E."/>
            <person name="Koreny L."/>
            <person name="Kroth P.G."/>
            <person name="Liu Y."/>
            <person name="Malik S.B."/>
            <person name="Maier U.G."/>
            <person name="McRose D."/>
            <person name="Mock T."/>
            <person name="Neilson J.A."/>
            <person name="Onodera N.T."/>
            <person name="Poole A.M."/>
            <person name="Pritham E.J."/>
            <person name="Richards T.A."/>
            <person name="Rocap G."/>
            <person name="Roy S.W."/>
            <person name="Sarai C."/>
            <person name="Schaack S."/>
            <person name="Shirato S."/>
            <person name="Slamovits C.H."/>
            <person name="Spencer D.F."/>
            <person name="Suzuki S."/>
            <person name="Worden A.Z."/>
            <person name="Zauner S."/>
            <person name="Barry K."/>
            <person name="Bell C."/>
            <person name="Bharti A.K."/>
            <person name="Crow J.A."/>
            <person name="Grimwood J."/>
            <person name="Kramer R."/>
            <person name="Lindquist E."/>
            <person name="Lucas S."/>
            <person name="Salamov A."/>
            <person name="McFadden G.I."/>
            <person name="Lane C.E."/>
            <person name="Keeling P.J."/>
            <person name="Gray M.W."/>
            <person name="Grigoriev I.V."/>
            <person name="Archibald J.M."/>
        </authorList>
    </citation>
    <scope>NUCLEOTIDE SEQUENCE</scope>
    <source>
        <strain evidence="2 4">CCMP2712</strain>
    </source>
</reference>
<dbReference type="HOGENOM" id="CLU_048013_1_1_1"/>
<dbReference type="RefSeq" id="XP_005830558.1">
    <property type="nucleotide sequence ID" value="XM_005830501.1"/>
</dbReference>
<dbReference type="Pfam" id="PF00293">
    <property type="entry name" value="NUDIX"/>
    <property type="match status" value="1"/>
</dbReference>
<dbReference type="PANTHER" id="PTHR13622">
    <property type="entry name" value="THIAMIN PYROPHOSPHOKINASE"/>
    <property type="match status" value="1"/>
</dbReference>
<dbReference type="CDD" id="cd03676">
    <property type="entry name" value="NUDIX_Tnr3_like"/>
    <property type="match status" value="1"/>
</dbReference>
<gene>
    <name evidence="2" type="ORF">GUITHDRAFT_110383</name>
</gene>
<evidence type="ECO:0000313" key="3">
    <source>
        <dbReference type="EnsemblProtists" id="EKX43578"/>
    </source>
</evidence>
<dbReference type="InterPro" id="IPR000086">
    <property type="entry name" value="NUDIX_hydrolase_dom"/>
</dbReference>
<dbReference type="GO" id="GO:0044715">
    <property type="term" value="F:8-oxo-dGDP phosphatase activity"/>
    <property type="evidence" value="ECO:0007669"/>
    <property type="project" value="UniProtKB-ARBA"/>
</dbReference>
<evidence type="ECO:0000313" key="2">
    <source>
        <dbReference type="EMBL" id="EKX43578.1"/>
    </source>
</evidence>
<sequence length="308" mass="34365">MLNSYKTTDFIPFSIESEQLGWLRKEFATRLHSLQLETKQKVFTFEWPQCSEDGSSFMPGNVGLHENLLSDHPQLHDRSAAVNDMVSSAFNKPPALLLERGCVPYFGVAAYGVHVNVLVREERGTSVWIAKRALTKATYPGKLDQCVAGGQPQGLSLTENVVKECEEEAGIPQQVAATARPVGAVSYMYATNKGLSPKTLFCYDLEVPRDFVPRALDGEVDSFQKMPIEEAMRSVADQVDMWKPNSALVMIDLAIRHGILNGDEPNYLEILSLLRRKVSCKAKHARKKKAATFVTKIILQCFNITMLK</sequence>
<dbReference type="PaxDb" id="55529-EKX43578"/>
<dbReference type="STRING" id="905079.L1J4W8"/>
<dbReference type="Proteomes" id="UP000011087">
    <property type="component" value="Unassembled WGS sequence"/>
</dbReference>
<protein>
    <recommendedName>
        <fullName evidence="1">Nudix hydrolase domain-containing protein</fullName>
    </recommendedName>
</protein>
<dbReference type="GeneID" id="17300274"/>
<feature type="domain" description="Nudix hydrolase" evidence="1">
    <location>
        <begin position="110"/>
        <end position="252"/>
    </location>
</feature>
<evidence type="ECO:0000313" key="4">
    <source>
        <dbReference type="Proteomes" id="UP000011087"/>
    </source>
</evidence>
<dbReference type="SUPFAM" id="SSF55811">
    <property type="entry name" value="Nudix"/>
    <property type="match status" value="1"/>
</dbReference>
<reference evidence="4" key="2">
    <citation type="submission" date="2012-11" db="EMBL/GenBank/DDBJ databases">
        <authorList>
            <person name="Kuo A."/>
            <person name="Curtis B.A."/>
            <person name="Tanifuji G."/>
            <person name="Burki F."/>
            <person name="Gruber A."/>
            <person name="Irimia M."/>
            <person name="Maruyama S."/>
            <person name="Arias M.C."/>
            <person name="Ball S.G."/>
            <person name="Gile G.H."/>
            <person name="Hirakawa Y."/>
            <person name="Hopkins J.F."/>
            <person name="Rensing S.A."/>
            <person name="Schmutz J."/>
            <person name="Symeonidi A."/>
            <person name="Elias M."/>
            <person name="Eveleigh R.J."/>
            <person name="Herman E.K."/>
            <person name="Klute M.J."/>
            <person name="Nakayama T."/>
            <person name="Obornik M."/>
            <person name="Reyes-Prieto A."/>
            <person name="Armbrust E.V."/>
            <person name="Aves S.J."/>
            <person name="Beiko R.G."/>
            <person name="Coutinho P."/>
            <person name="Dacks J.B."/>
            <person name="Durnford D.G."/>
            <person name="Fast N.M."/>
            <person name="Green B.R."/>
            <person name="Grisdale C."/>
            <person name="Hempe F."/>
            <person name="Henrissat B."/>
            <person name="Hoppner M.P."/>
            <person name="Ishida K.-I."/>
            <person name="Kim E."/>
            <person name="Koreny L."/>
            <person name="Kroth P.G."/>
            <person name="Liu Y."/>
            <person name="Malik S.-B."/>
            <person name="Maier U.G."/>
            <person name="McRose D."/>
            <person name="Mock T."/>
            <person name="Neilson J.A."/>
            <person name="Onodera N.T."/>
            <person name="Poole A.M."/>
            <person name="Pritham E.J."/>
            <person name="Richards T.A."/>
            <person name="Rocap G."/>
            <person name="Roy S.W."/>
            <person name="Sarai C."/>
            <person name="Schaack S."/>
            <person name="Shirato S."/>
            <person name="Slamovits C.H."/>
            <person name="Spencer D.F."/>
            <person name="Suzuki S."/>
            <person name="Worden A.Z."/>
            <person name="Zauner S."/>
            <person name="Barry K."/>
            <person name="Bell C."/>
            <person name="Bharti A.K."/>
            <person name="Crow J.A."/>
            <person name="Grimwood J."/>
            <person name="Kramer R."/>
            <person name="Lindquist E."/>
            <person name="Lucas S."/>
            <person name="Salamov A."/>
            <person name="McFadden G.I."/>
            <person name="Lane C.E."/>
            <person name="Keeling P.J."/>
            <person name="Gray M.W."/>
            <person name="Grigoriev I.V."/>
            <person name="Archibald J.M."/>
        </authorList>
    </citation>
    <scope>NUCLEOTIDE SEQUENCE</scope>
    <source>
        <strain evidence="4">CCMP2712</strain>
    </source>
</reference>
<dbReference type="AlphaFoldDB" id="L1J4W8"/>
<keyword evidence="4" id="KW-1185">Reference proteome</keyword>
<accession>L1J4W8</accession>
<dbReference type="OMA" id="EKIDRCN"/>
<evidence type="ECO:0000259" key="1">
    <source>
        <dbReference type="PROSITE" id="PS51462"/>
    </source>
</evidence>
<dbReference type="Gene3D" id="3.90.79.10">
    <property type="entry name" value="Nucleoside Triphosphate Pyrophosphohydrolase"/>
    <property type="match status" value="1"/>
</dbReference>
<dbReference type="EMBL" id="JH993009">
    <property type="protein sequence ID" value="EKX43578.1"/>
    <property type="molecule type" value="Genomic_DNA"/>
</dbReference>
<dbReference type="OrthoDB" id="10261522at2759"/>
<dbReference type="PROSITE" id="PS51462">
    <property type="entry name" value="NUDIX"/>
    <property type="match status" value="1"/>
</dbReference>
<dbReference type="FunFam" id="3.90.79.10:FF:000019">
    <property type="entry name" value="Thiamin pyrophosphokinase, putative"/>
    <property type="match status" value="1"/>
</dbReference>
<dbReference type="eggNOG" id="KOG4313">
    <property type="taxonomic scope" value="Eukaryota"/>
</dbReference>
<dbReference type="KEGG" id="gtt:GUITHDRAFT_110383"/>
<organism evidence="2">
    <name type="scientific">Guillardia theta (strain CCMP2712)</name>
    <name type="common">Cryptophyte</name>
    <dbReference type="NCBI Taxonomy" id="905079"/>
    <lineage>
        <taxon>Eukaryota</taxon>
        <taxon>Cryptophyceae</taxon>
        <taxon>Pyrenomonadales</taxon>
        <taxon>Geminigeraceae</taxon>
        <taxon>Guillardia</taxon>
    </lineage>
</organism>
<proteinExistence type="predicted"/>